<organism evidence="1 2">
    <name type="scientific">Rhizobium rhizoryzae</name>
    <dbReference type="NCBI Taxonomy" id="451876"/>
    <lineage>
        <taxon>Bacteria</taxon>
        <taxon>Pseudomonadati</taxon>
        <taxon>Pseudomonadota</taxon>
        <taxon>Alphaproteobacteria</taxon>
        <taxon>Hyphomicrobiales</taxon>
        <taxon>Rhizobiaceae</taxon>
        <taxon>Rhizobium/Agrobacterium group</taxon>
        <taxon>Rhizobium</taxon>
    </lineage>
</organism>
<sequence length="49" mass="4925">MDLVPSVAWVGEAALAAKLSEGKNDAVAAAAPAASNAFRRVIGVKFAVI</sequence>
<keyword evidence="2" id="KW-1185">Reference proteome</keyword>
<dbReference type="EMBL" id="JACIEC010000003">
    <property type="protein sequence ID" value="MBB4144197.1"/>
    <property type="molecule type" value="Genomic_DNA"/>
</dbReference>
<reference evidence="1 2" key="1">
    <citation type="submission" date="2020-08" db="EMBL/GenBank/DDBJ databases">
        <title>Genomic Encyclopedia of Type Strains, Phase IV (KMG-IV): sequencing the most valuable type-strain genomes for metagenomic binning, comparative biology and taxonomic classification.</title>
        <authorList>
            <person name="Goeker M."/>
        </authorList>
    </citation>
    <scope>NUCLEOTIDE SEQUENCE [LARGE SCALE GENOMIC DNA]</scope>
    <source>
        <strain evidence="1 2">DSM 29514</strain>
    </source>
</reference>
<dbReference type="Proteomes" id="UP000519897">
    <property type="component" value="Unassembled WGS sequence"/>
</dbReference>
<protein>
    <submittedName>
        <fullName evidence="1">Uncharacterized protein</fullName>
    </submittedName>
</protein>
<gene>
    <name evidence="1" type="ORF">GGQ72_002754</name>
</gene>
<evidence type="ECO:0000313" key="2">
    <source>
        <dbReference type="Proteomes" id="UP000519897"/>
    </source>
</evidence>
<evidence type="ECO:0000313" key="1">
    <source>
        <dbReference type="EMBL" id="MBB4144197.1"/>
    </source>
</evidence>
<name>A0A7W6LHD6_9HYPH</name>
<proteinExistence type="predicted"/>
<accession>A0A7W6LHD6</accession>
<dbReference type="AlphaFoldDB" id="A0A7W6LHD6"/>
<comment type="caution">
    <text evidence="1">The sequence shown here is derived from an EMBL/GenBank/DDBJ whole genome shotgun (WGS) entry which is preliminary data.</text>
</comment>
<dbReference type="RefSeq" id="WP_246251362.1">
    <property type="nucleotide sequence ID" value="NZ_CP049249.1"/>
</dbReference>